<dbReference type="InterPro" id="IPR017953">
    <property type="entry name" value="Carbohydrate_kinase_pred_CS"/>
</dbReference>
<dbReference type="EMBL" id="OC855955">
    <property type="protein sequence ID" value="CAD7622966.1"/>
    <property type="molecule type" value="Genomic_DNA"/>
</dbReference>
<dbReference type="HAMAP" id="MF_01965">
    <property type="entry name" value="NADHX_dehydratase"/>
    <property type="match status" value="1"/>
</dbReference>
<evidence type="ECO:0000256" key="7">
    <source>
        <dbReference type="ARBA" id="ARBA00047472"/>
    </source>
</evidence>
<keyword evidence="12" id="KW-1185">Reference proteome</keyword>
<evidence type="ECO:0000256" key="1">
    <source>
        <dbReference type="ARBA" id="ARBA00022553"/>
    </source>
</evidence>
<dbReference type="InterPro" id="IPR029056">
    <property type="entry name" value="Ribokinase-like"/>
</dbReference>
<evidence type="ECO:0000256" key="8">
    <source>
        <dbReference type="HAMAP-Rule" id="MF_03157"/>
    </source>
</evidence>
<dbReference type="FunFam" id="3.40.1190.20:FF:000023">
    <property type="entry name" value="ATP-dependent (S)-NAD(P)H-hydrate dehydratase"/>
    <property type="match status" value="1"/>
</dbReference>
<evidence type="ECO:0000259" key="10">
    <source>
        <dbReference type="PROSITE" id="PS51383"/>
    </source>
</evidence>
<keyword evidence="4" id="KW-0521">NADP</keyword>
<feature type="binding site" evidence="8">
    <location>
        <begin position="187"/>
        <end position="193"/>
    </location>
    <ligand>
        <name>(6S)-NADPHX</name>
        <dbReference type="ChEBI" id="CHEBI:64076"/>
    </ligand>
</feature>
<evidence type="ECO:0000256" key="3">
    <source>
        <dbReference type="ARBA" id="ARBA00022840"/>
    </source>
</evidence>
<dbReference type="GO" id="GO:0047453">
    <property type="term" value="F:ATP-dependent NAD(P)H-hydrate dehydratase activity"/>
    <property type="evidence" value="ECO:0007669"/>
    <property type="project" value="UniProtKB-UniRule"/>
</dbReference>
<evidence type="ECO:0000256" key="5">
    <source>
        <dbReference type="ARBA" id="ARBA00023027"/>
    </source>
</evidence>
<dbReference type="PROSITE" id="PS01049">
    <property type="entry name" value="YJEF_C_1"/>
    <property type="match status" value="1"/>
</dbReference>
<dbReference type="Gene3D" id="3.40.1190.20">
    <property type="match status" value="1"/>
</dbReference>
<keyword evidence="5 8" id="KW-0520">NAD</keyword>
<dbReference type="CDD" id="cd01171">
    <property type="entry name" value="YXKO-related"/>
    <property type="match status" value="1"/>
</dbReference>
<feature type="region of interest" description="Disordered" evidence="9">
    <location>
        <begin position="1"/>
        <end position="22"/>
    </location>
</feature>
<comment type="catalytic activity">
    <reaction evidence="8">
        <text>(6S)-NADHX + ATP = ADP + phosphate + NADH + H(+)</text>
        <dbReference type="Rhea" id="RHEA:19017"/>
        <dbReference type="ChEBI" id="CHEBI:15378"/>
        <dbReference type="ChEBI" id="CHEBI:30616"/>
        <dbReference type="ChEBI" id="CHEBI:43474"/>
        <dbReference type="ChEBI" id="CHEBI:57945"/>
        <dbReference type="ChEBI" id="CHEBI:64074"/>
        <dbReference type="ChEBI" id="CHEBI:456216"/>
        <dbReference type="EC" id="4.2.1.93"/>
    </reaction>
</comment>
<dbReference type="OrthoDB" id="8110916at2759"/>
<gene>
    <name evidence="11" type="ORF">OSB1V03_LOCUS3427</name>
</gene>
<dbReference type="EC" id="4.2.1.93" evidence="8"/>
<dbReference type="Pfam" id="PF01256">
    <property type="entry name" value="Carb_kinase"/>
    <property type="match status" value="1"/>
</dbReference>
<dbReference type="GO" id="GO:0110051">
    <property type="term" value="P:metabolite repair"/>
    <property type="evidence" value="ECO:0007669"/>
    <property type="project" value="TreeGrafter"/>
</dbReference>
<dbReference type="EMBL" id="CAJPIZ010001380">
    <property type="protein sequence ID" value="CAG2103396.1"/>
    <property type="molecule type" value="Genomic_DNA"/>
</dbReference>
<dbReference type="GO" id="GO:0005524">
    <property type="term" value="F:ATP binding"/>
    <property type="evidence" value="ECO:0007669"/>
    <property type="project" value="UniProtKB-KW"/>
</dbReference>
<feature type="domain" description="YjeF C-terminal" evidence="10">
    <location>
        <begin position="34"/>
        <end position="333"/>
    </location>
</feature>
<dbReference type="AlphaFoldDB" id="A0A7R9KHJ3"/>
<name>A0A7R9KHJ3_9ACAR</name>
<dbReference type="PANTHER" id="PTHR12592:SF0">
    <property type="entry name" value="ATP-DEPENDENT (S)-NAD(P)H-HYDRATE DEHYDRATASE"/>
    <property type="match status" value="1"/>
</dbReference>
<feature type="binding site" evidence="8">
    <location>
        <begin position="247"/>
        <end position="256"/>
    </location>
    <ligand>
        <name>ATP</name>
        <dbReference type="ChEBI" id="CHEBI:30616"/>
    </ligand>
</feature>
<evidence type="ECO:0000256" key="2">
    <source>
        <dbReference type="ARBA" id="ARBA00022741"/>
    </source>
</evidence>
<evidence type="ECO:0000313" key="11">
    <source>
        <dbReference type="EMBL" id="CAD7622966.1"/>
    </source>
</evidence>
<protein>
    <recommendedName>
        <fullName evidence="8">ATP-dependent (S)-NAD(P)H-hydrate dehydratase</fullName>
        <ecNumber evidence="8">4.2.1.93</ecNumber>
    </recommendedName>
    <alternativeName>
        <fullName evidence="8">ATP-dependent NAD(P)HX dehydratase</fullName>
    </alternativeName>
</protein>
<evidence type="ECO:0000256" key="9">
    <source>
        <dbReference type="SAM" id="MobiDB-lite"/>
    </source>
</evidence>
<comment type="similarity">
    <text evidence="8">Belongs to the NnrD/CARKD family.</text>
</comment>
<keyword evidence="2 8" id="KW-0547">Nucleotide-binding</keyword>
<comment type="cofactor">
    <cofactor evidence="8">
        <name>Mg(2+)</name>
        <dbReference type="ChEBI" id="CHEBI:18420"/>
    </cofactor>
</comment>
<dbReference type="PROSITE" id="PS51383">
    <property type="entry name" value="YJEF_C_3"/>
    <property type="match status" value="1"/>
</dbReference>
<feature type="compositionally biased region" description="Basic and acidic residues" evidence="9">
    <location>
        <begin position="1"/>
        <end position="14"/>
    </location>
</feature>
<keyword evidence="6 8" id="KW-0456">Lyase</keyword>
<dbReference type="InterPro" id="IPR000631">
    <property type="entry name" value="CARKD"/>
</dbReference>
<evidence type="ECO:0000256" key="4">
    <source>
        <dbReference type="ARBA" id="ARBA00022857"/>
    </source>
</evidence>
<proteinExistence type="inferred from homology"/>
<feature type="binding site" evidence="8">
    <location>
        <position position="257"/>
    </location>
    <ligand>
        <name>(6S)-NADPHX</name>
        <dbReference type="ChEBI" id="CHEBI:64076"/>
    </ligand>
</feature>
<evidence type="ECO:0000256" key="6">
    <source>
        <dbReference type="ARBA" id="ARBA00023239"/>
    </source>
</evidence>
<reference evidence="11" key="1">
    <citation type="submission" date="2020-11" db="EMBL/GenBank/DDBJ databases">
        <authorList>
            <person name="Tran Van P."/>
        </authorList>
    </citation>
    <scope>NUCLEOTIDE SEQUENCE</scope>
</reference>
<accession>A0A7R9KHJ3</accession>
<dbReference type="NCBIfam" id="TIGR00196">
    <property type="entry name" value="yjeF_cterm"/>
    <property type="match status" value="1"/>
</dbReference>
<dbReference type="Proteomes" id="UP000759131">
    <property type="component" value="Unassembled WGS sequence"/>
</dbReference>
<sequence length="337" mass="36220">MSDKDSADQTKHTETTTTTEEEVMAKSVDEFSADQQIVCSIIPGLSADLYKGQSGRIGVIGGSVEYTGAPYFAAISALKAGADLSYVFCSRESAPIIKSYSPELIVYPNLDSDNAVEEIAAVLPKLHAVVIGPGLGRNDRTLANVGAVIDKIKEMDIPLVLDADALYFVSKCPEIVRGYTKAILTPNVAEFDRLYASVYRSEPNKSEDPNAALMQLCHTLGDITIIRKGAEDTISDGHNIVTCSERGSPRRCGGQGDLLSGSMGVFSYWSHKAFAAQSSSTDLSRQKLSPTLVAALGAAMLTRRCARLAFAKWSRSTTTTDLIAEINTAFKSLYPID</sequence>
<comment type="function">
    <text evidence="8">Catalyzes the dehydration of the S-form of NAD(P)HX at the expense of ATP, which is converted to ADP. Together with NAD(P)HX epimerase, which catalyzes the epimerization of the S- and R-forms, the enzyme allows the repair of both epimers of NAD(P)HX, a damaged form of NAD(P)H that is a result of enzymatic or heat-dependent hydration.</text>
</comment>
<comment type="catalytic activity">
    <reaction evidence="7 8">
        <text>(6S)-NADPHX + ATP = ADP + phosphate + NADPH + H(+)</text>
        <dbReference type="Rhea" id="RHEA:32231"/>
        <dbReference type="ChEBI" id="CHEBI:15378"/>
        <dbReference type="ChEBI" id="CHEBI:30616"/>
        <dbReference type="ChEBI" id="CHEBI:43474"/>
        <dbReference type="ChEBI" id="CHEBI:57783"/>
        <dbReference type="ChEBI" id="CHEBI:64076"/>
        <dbReference type="ChEBI" id="CHEBI:456216"/>
        <dbReference type="EC" id="4.2.1.93"/>
    </reaction>
</comment>
<dbReference type="PANTHER" id="PTHR12592">
    <property type="entry name" value="ATP-DEPENDENT (S)-NAD(P)H-HYDRATE DEHYDRATASE FAMILY MEMBER"/>
    <property type="match status" value="1"/>
</dbReference>
<keyword evidence="3 8" id="KW-0067">ATP-binding</keyword>
<dbReference type="GO" id="GO:0046496">
    <property type="term" value="P:nicotinamide nucleotide metabolic process"/>
    <property type="evidence" value="ECO:0007669"/>
    <property type="project" value="UniProtKB-UniRule"/>
</dbReference>
<dbReference type="SUPFAM" id="SSF53613">
    <property type="entry name" value="Ribokinase-like"/>
    <property type="match status" value="1"/>
</dbReference>
<keyword evidence="1 8" id="KW-0597">Phosphoprotein</keyword>
<feature type="binding site" evidence="8">
    <location>
        <begin position="228"/>
        <end position="232"/>
    </location>
    <ligand>
        <name>ATP</name>
        <dbReference type="ChEBI" id="CHEBI:30616"/>
    </ligand>
</feature>
<evidence type="ECO:0000313" key="12">
    <source>
        <dbReference type="Proteomes" id="UP000759131"/>
    </source>
</evidence>
<feature type="binding site" evidence="8">
    <location>
        <position position="134"/>
    </location>
    <ligand>
        <name>(6S)-NADPHX</name>
        <dbReference type="ChEBI" id="CHEBI:64076"/>
    </ligand>
</feature>
<organism evidence="11">
    <name type="scientific">Medioppia subpectinata</name>
    <dbReference type="NCBI Taxonomy" id="1979941"/>
    <lineage>
        <taxon>Eukaryota</taxon>
        <taxon>Metazoa</taxon>
        <taxon>Ecdysozoa</taxon>
        <taxon>Arthropoda</taxon>
        <taxon>Chelicerata</taxon>
        <taxon>Arachnida</taxon>
        <taxon>Acari</taxon>
        <taxon>Acariformes</taxon>
        <taxon>Sarcoptiformes</taxon>
        <taxon>Oribatida</taxon>
        <taxon>Brachypylina</taxon>
        <taxon>Oppioidea</taxon>
        <taxon>Oppiidae</taxon>
        <taxon>Medioppia</taxon>
    </lineage>
</organism>